<dbReference type="EMBL" id="JBHTBJ010000015">
    <property type="protein sequence ID" value="MFC7276542.1"/>
    <property type="molecule type" value="Genomic_DNA"/>
</dbReference>
<accession>A0ABW2HWQ2</accession>
<proteinExistence type="predicted"/>
<keyword evidence="2" id="KW-1185">Reference proteome</keyword>
<gene>
    <name evidence="1" type="ORF">ACFQS1_21330</name>
</gene>
<comment type="caution">
    <text evidence="1">The sequence shown here is derived from an EMBL/GenBank/DDBJ whole genome shotgun (WGS) entry which is preliminary data.</text>
</comment>
<name>A0ABW2HWQ2_9ACTN</name>
<organism evidence="1 2">
    <name type="scientific">Paractinoplanes rhizophilus</name>
    <dbReference type="NCBI Taxonomy" id="1416877"/>
    <lineage>
        <taxon>Bacteria</taxon>
        <taxon>Bacillati</taxon>
        <taxon>Actinomycetota</taxon>
        <taxon>Actinomycetes</taxon>
        <taxon>Micromonosporales</taxon>
        <taxon>Micromonosporaceae</taxon>
        <taxon>Paractinoplanes</taxon>
    </lineage>
</organism>
<evidence type="ECO:0000313" key="2">
    <source>
        <dbReference type="Proteomes" id="UP001596548"/>
    </source>
</evidence>
<dbReference type="RefSeq" id="WP_378971005.1">
    <property type="nucleotide sequence ID" value="NZ_JBHTBJ010000015.1"/>
</dbReference>
<sequence>MIHDTASRCTLCDRLVLGLAGHDWTVLPWMVESGSGALPGPCHVTCLADRECASAWAESVEAYHCKRWPLWLAGVDAGVRWRLHSSRSARQFHLWRSDGRLSSFPYDVLHGGPVSLTTDLAEIGTAHAATLLAAMGTDADGVRVPLAYVITALDLHDRYPRLTGTVTRDLRGDGLDAADVVTARHPLPLPPACRRAADRLMRTPW</sequence>
<reference evidence="2" key="1">
    <citation type="journal article" date="2019" name="Int. J. Syst. Evol. Microbiol.">
        <title>The Global Catalogue of Microorganisms (GCM) 10K type strain sequencing project: providing services to taxonomists for standard genome sequencing and annotation.</title>
        <authorList>
            <consortium name="The Broad Institute Genomics Platform"/>
            <consortium name="The Broad Institute Genome Sequencing Center for Infectious Disease"/>
            <person name="Wu L."/>
            <person name="Ma J."/>
        </authorList>
    </citation>
    <scope>NUCLEOTIDE SEQUENCE [LARGE SCALE GENOMIC DNA]</scope>
    <source>
        <strain evidence="2">XZYJT-10</strain>
    </source>
</reference>
<evidence type="ECO:0000313" key="1">
    <source>
        <dbReference type="EMBL" id="MFC7276542.1"/>
    </source>
</evidence>
<protein>
    <submittedName>
        <fullName evidence="1">Uncharacterized protein</fullName>
    </submittedName>
</protein>
<dbReference type="Proteomes" id="UP001596548">
    <property type="component" value="Unassembled WGS sequence"/>
</dbReference>